<reference evidence="2 3" key="1">
    <citation type="submission" date="2015-08" db="EMBL/GenBank/DDBJ databases">
        <title>Genome sequencing of Penicillium nordicum.</title>
        <authorList>
            <person name="Nguyen H.D."/>
            <person name="Seifert K.A."/>
        </authorList>
    </citation>
    <scope>NUCLEOTIDE SEQUENCE [LARGE SCALE GENOMIC DNA]</scope>
    <source>
        <strain evidence="2 3">DAOMC 185683</strain>
    </source>
</reference>
<comment type="caution">
    <text evidence="2">The sequence shown here is derived from an EMBL/GenBank/DDBJ whole genome shotgun (WGS) entry which is preliminary data.</text>
</comment>
<gene>
    <name evidence="2" type="ORF">ACN38_g7981</name>
</gene>
<protein>
    <submittedName>
        <fullName evidence="2">Uncharacterized protein</fullName>
    </submittedName>
</protein>
<dbReference type="AlphaFoldDB" id="A0A0M8P629"/>
<sequence length="126" mass="13653">MGLIEDGVIVHRPQNLVEPDTPEDPAWKPRQHGLEGPGHPQHGRQVFTELRHGNHTHGKGNLRLIFLNLKHLASKVIIQPDGGFQIAGLDEDLGIVNTCRNPGNSNVDTMYAGSCAGQGAKSVSIR</sequence>
<accession>A0A0M8P629</accession>
<keyword evidence="3" id="KW-1185">Reference proteome</keyword>
<evidence type="ECO:0000313" key="2">
    <source>
        <dbReference type="EMBL" id="KOS41160.1"/>
    </source>
</evidence>
<evidence type="ECO:0000256" key="1">
    <source>
        <dbReference type="SAM" id="MobiDB-lite"/>
    </source>
</evidence>
<dbReference type="EMBL" id="LHQQ01000140">
    <property type="protein sequence ID" value="KOS41160.1"/>
    <property type="molecule type" value="Genomic_DNA"/>
</dbReference>
<organism evidence="2 3">
    <name type="scientific">Penicillium nordicum</name>
    <dbReference type="NCBI Taxonomy" id="229535"/>
    <lineage>
        <taxon>Eukaryota</taxon>
        <taxon>Fungi</taxon>
        <taxon>Dikarya</taxon>
        <taxon>Ascomycota</taxon>
        <taxon>Pezizomycotina</taxon>
        <taxon>Eurotiomycetes</taxon>
        <taxon>Eurotiomycetidae</taxon>
        <taxon>Eurotiales</taxon>
        <taxon>Aspergillaceae</taxon>
        <taxon>Penicillium</taxon>
    </lineage>
</organism>
<dbReference type="Proteomes" id="UP000037696">
    <property type="component" value="Unassembled WGS sequence"/>
</dbReference>
<evidence type="ECO:0000313" key="3">
    <source>
        <dbReference type="Proteomes" id="UP000037696"/>
    </source>
</evidence>
<proteinExistence type="predicted"/>
<feature type="region of interest" description="Disordered" evidence="1">
    <location>
        <begin position="15"/>
        <end position="44"/>
    </location>
</feature>
<name>A0A0M8P629_9EURO</name>